<comment type="caution">
    <text evidence="2">The sequence shown here is derived from an EMBL/GenBank/DDBJ whole genome shotgun (WGS) entry which is preliminary data.</text>
</comment>
<evidence type="ECO:0000313" key="3">
    <source>
        <dbReference type="Proteomes" id="UP001060504"/>
    </source>
</evidence>
<evidence type="ECO:0008006" key="4">
    <source>
        <dbReference type="Google" id="ProtNLM"/>
    </source>
</evidence>
<keyword evidence="1" id="KW-0472">Membrane</keyword>
<feature type="transmembrane region" description="Helical" evidence="1">
    <location>
        <begin position="20"/>
        <end position="40"/>
    </location>
</feature>
<name>A0ABQ4VE23_9MYCO</name>
<protein>
    <recommendedName>
        <fullName evidence="4">DUF3887 domain-containing protein</fullName>
    </recommendedName>
</protein>
<keyword evidence="1" id="KW-1133">Transmembrane helix</keyword>
<accession>A0ABQ4VE23</accession>
<gene>
    <name evidence="2" type="ORF">NGTWS1702_28230</name>
</gene>
<keyword evidence="3" id="KW-1185">Reference proteome</keyword>
<dbReference type="Proteomes" id="UP001060504">
    <property type="component" value="Unassembled WGS sequence"/>
</dbReference>
<dbReference type="EMBL" id="BPRH01002951">
    <property type="protein sequence ID" value="GJF19527.1"/>
    <property type="molecule type" value="Genomic_DNA"/>
</dbReference>
<reference evidence="2 3" key="1">
    <citation type="submission" date="2021-08" db="EMBL/GenBank/DDBJ databases">
        <title>Draft genome sequence of Mycolicibacterium sp. NGTWS1702 strain.</title>
        <authorList>
            <person name="Matsumoto M."/>
            <person name="Tang B.C.C."/>
            <person name="Machida Y."/>
            <person name="Matoyama H."/>
            <person name="Kishihara T."/>
            <person name="Sato S."/>
            <person name="Kondo I."/>
            <person name="Sano M."/>
            <person name="Kato G."/>
        </authorList>
    </citation>
    <scope>NUCLEOTIDE SEQUENCE [LARGE SCALE GENOMIC DNA]</scope>
    <source>
        <strain evidence="2 3">NGTWSNA01</strain>
    </source>
</reference>
<proteinExistence type="predicted"/>
<organism evidence="2 3">
    <name type="scientific">Mycolicibacterium cyprinidarum</name>
    <dbReference type="NCBI Taxonomy" id="2860311"/>
    <lineage>
        <taxon>Bacteria</taxon>
        <taxon>Bacillati</taxon>
        <taxon>Actinomycetota</taxon>
        <taxon>Actinomycetes</taxon>
        <taxon>Mycobacteriales</taxon>
        <taxon>Mycobacteriaceae</taxon>
        <taxon>Mycolicibacterium</taxon>
    </lineage>
</organism>
<evidence type="ECO:0000313" key="2">
    <source>
        <dbReference type="EMBL" id="GJF19527.1"/>
    </source>
</evidence>
<keyword evidence="1" id="KW-0812">Transmembrane</keyword>
<sequence length="139" mass="15161">MWESPIEPQPPQAPTDSGRRFTLLVAIVSALAVLGGFIGYSEWKSSQPSMDGLTTSVMESMNQSFTGDKDFRDLGLRAKSITIMRIYGNLFEGQAVVATKKGDDHTVTVHIAYDGDSLFWRTEPGAFLFTAQEQLAGGP</sequence>
<evidence type="ECO:0000256" key="1">
    <source>
        <dbReference type="SAM" id="Phobius"/>
    </source>
</evidence>